<keyword evidence="6 8" id="KW-0472">Membrane</keyword>
<dbReference type="InterPro" id="IPR018047">
    <property type="entry name" value="Ammonium_transpt_CS"/>
</dbReference>
<feature type="transmembrane region" description="Helical" evidence="8">
    <location>
        <begin position="280"/>
        <end position="301"/>
    </location>
</feature>
<dbReference type="RefSeq" id="WP_313887084.1">
    <property type="nucleotide sequence ID" value="NZ_JAMPKX010000009.1"/>
</dbReference>
<feature type="transmembrane region" description="Helical" evidence="8">
    <location>
        <begin position="12"/>
        <end position="36"/>
    </location>
</feature>
<feature type="transmembrane region" description="Helical" evidence="8">
    <location>
        <begin position="409"/>
        <end position="434"/>
    </location>
</feature>
<feature type="transmembrane region" description="Helical" evidence="8">
    <location>
        <begin position="148"/>
        <end position="169"/>
    </location>
</feature>
<dbReference type="InterPro" id="IPR001905">
    <property type="entry name" value="Ammonium_transpt"/>
</dbReference>
<feature type="transmembrane region" description="Helical" evidence="8">
    <location>
        <begin position="92"/>
        <end position="114"/>
    </location>
</feature>
<sequence length="475" mass="49843">MPPFDQVFKRLFARVGGWAWIACIPLALIILATWGVAAHAQEELTAADVQVTLNNIWVLVCSFLVIFMNAGFAMVETGFCRQKNAVNVLTKNLIVFALATLAFWFIGFSLMFGANGNGWVGWGSFFLGGAPELYGLGPDGINLTKDTFFLFQVAFAGTAATIVSGAVAERIKFVDFLIFSVLLTAIAYPITGHWLWGGGWLADLGFHDFAGSTIVHSVGGWAALMGAAFLGPRMGKYNSDGQVNALPGHNLSIATLGCLILWLGWFGFNPGSQLAADSNVAYIAVTTNLGAAAGGVAATFVSWAMSGKPDLSMTINGILAGLVSVTAGCFVFGYAGAFVVGLIGGILVVFAVGFFDSIKIDDPVGATSVHLVCGIWGTLAVGLFANPNNFTQGGEGISGLFYGGGLGQLGLQILGILTVGLFTVVLSTIFWLVVKSVLGLRVSAEEEMKGLDIGEHGMEAYSGFLKDTSDMTGVM</sequence>
<keyword evidence="5 8" id="KW-1133">Transmembrane helix</keyword>
<keyword evidence="3 8" id="KW-0813">Transport</keyword>
<dbReference type="Proteomes" id="UP001482513">
    <property type="component" value="Unassembled WGS sequence"/>
</dbReference>
<comment type="caution">
    <text evidence="10">The sequence shown here is derived from an EMBL/GenBank/DDBJ whole genome shotgun (WGS) entry which is preliminary data.</text>
</comment>
<feature type="domain" description="Ammonium transporter AmtB-like" evidence="9">
    <location>
        <begin position="57"/>
        <end position="461"/>
    </location>
</feature>
<accession>A0ABV0K845</accession>
<evidence type="ECO:0000256" key="5">
    <source>
        <dbReference type="ARBA" id="ARBA00022989"/>
    </source>
</evidence>
<evidence type="ECO:0000256" key="6">
    <source>
        <dbReference type="ARBA" id="ARBA00023136"/>
    </source>
</evidence>
<gene>
    <name evidence="10" type="ORF">NC992_18570</name>
</gene>
<evidence type="ECO:0000313" key="11">
    <source>
        <dbReference type="Proteomes" id="UP001482513"/>
    </source>
</evidence>
<comment type="similarity">
    <text evidence="2 8">Belongs to the ammonia transporter channel (TC 1.A.11.2) family.</text>
</comment>
<name>A0ABV0K845_9CYAN</name>
<reference evidence="10 11" key="1">
    <citation type="submission" date="2022-04" db="EMBL/GenBank/DDBJ databases">
        <title>Positive selection, recombination, and allopatry shape intraspecific diversity of widespread and dominant cyanobacteria.</title>
        <authorList>
            <person name="Wei J."/>
            <person name="Shu W."/>
            <person name="Hu C."/>
        </authorList>
    </citation>
    <scope>NUCLEOTIDE SEQUENCE [LARGE SCALE GENOMIC DNA]</scope>
    <source>
        <strain evidence="10 11">DQ-A4</strain>
    </source>
</reference>
<keyword evidence="4 8" id="KW-0812">Transmembrane</keyword>
<dbReference type="EMBL" id="JAMPKX010000009">
    <property type="protein sequence ID" value="MEP0948893.1"/>
    <property type="molecule type" value="Genomic_DNA"/>
</dbReference>
<dbReference type="InterPro" id="IPR024041">
    <property type="entry name" value="NH4_transpt_AmtB-like_dom"/>
</dbReference>
<evidence type="ECO:0000256" key="1">
    <source>
        <dbReference type="ARBA" id="ARBA00004141"/>
    </source>
</evidence>
<evidence type="ECO:0000256" key="2">
    <source>
        <dbReference type="ARBA" id="ARBA00005887"/>
    </source>
</evidence>
<dbReference type="PANTHER" id="PTHR11730">
    <property type="entry name" value="AMMONIUM TRANSPORTER"/>
    <property type="match status" value="1"/>
</dbReference>
<evidence type="ECO:0000259" key="9">
    <source>
        <dbReference type="Pfam" id="PF00909"/>
    </source>
</evidence>
<keyword evidence="7 8" id="KW-0924">Ammonia transport</keyword>
<dbReference type="PANTHER" id="PTHR11730:SF89">
    <property type="entry name" value="AMMONIUM TRANSPORTER SLL0108-RELATED"/>
    <property type="match status" value="1"/>
</dbReference>
<feature type="transmembrane region" description="Helical" evidence="8">
    <location>
        <begin position="176"/>
        <end position="197"/>
    </location>
</feature>
<comment type="subcellular location">
    <subcellularLocation>
        <location evidence="8">Cell membrane</location>
        <topology evidence="8">Multi-pass membrane protein</topology>
    </subcellularLocation>
    <subcellularLocation>
        <location evidence="1">Membrane</location>
        <topology evidence="1">Multi-pass membrane protein</topology>
    </subcellularLocation>
</comment>
<evidence type="ECO:0000256" key="7">
    <source>
        <dbReference type="ARBA" id="ARBA00023177"/>
    </source>
</evidence>
<feature type="transmembrane region" description="Helical" evidence="8">
    <location>
        <begin position="367"/>
        <end position="385"/>
    </location>
</feature>
<dbReference type="PROSITE" id="PS01219">
    <property type="entry name" value="AMMONIUM_TRANSP"/>
    <property type="match status" value="1"/>
</dbReference>
<evidence type="ECO:0000313" key="10">
    <source>
        <dbReference type="EMBL" id="MEP0948893.1"/>
    </source>
</evidence>
<keyword evidence="11" id="KW-1185">Reference proteome</keyword>
<evidence type="ECO:0000256" key="4">
    <source>
        <dbReference type="ARBA" id="ARBA00022692"/>
    </source>
</evidence>
<feature type="transmembrane region" description="Helical" evidence="8">
    <location>
        <begin position="209"/>
        <end position="230"/>
    </location>
</feature>
<dbReference type="SUPFAM" id="SSF111352">
    <property type="entry name" value="Ammonium transporter"/>
    <property type="match status" value="1"/>
</dbReference>
<organism evidence="10 11">
    <name type="scientific">Leptolyngbya subtilissima DQ-A4</name>
    <dbReference type="NCBI Taxonomy" id="2933933"/>
    <lineage>
        <taxon>Bacteria</taxon>
        <taxon>Bacillati</taxon>
        <taxon>Cyanobacteriota</taxon>
        <taxon>Cyanophyceae</taxon>
        <taxon>Leptolyngbyales</taxon>
        <taxon>Leptolyngbyaceae</taxon>
        <taxon>Leptolyngbya group</taxon>
        <taxon>Leptolyngbya</taxon>
    </lineage>
</organism>
<evidence type="ECO:0000256" key="8">
    <source>
        <dbReference type="RuleBase" id="RU362002"/>
    </source>
</evidence>
<dbReference type="InterPro" id="IPR029020">
    <property type="entry name" value="Ammonium/urea_transptr"/>
</dbReference>
<feature type="transmembrane region" description="Helical" evidence="8">
    <location>
        <begin position="339"/>
        <end position="355"/>
    </location>
</feature>
<proteinExistence type="inferred from homology"/>
<protein>
    <recommendedName>
        <fullName evidence="8">Ammonium transporter</fullName>
    </recommendedName>
</protein>
<dbReference type="NCBIfam" id="TIGR00836">
    <property type="entry name" value="amt"/>
    <property type="match status" value="1"/>
</dbReference>
<dbReference type="Pfam" id="PF00909">
    <property type="entry name" value="Ammonium_transp"/>
    <property type="match status" value="1"/>
</dbReference>
<dbReference type="Gene3D" id="1.10.3430.10">
    <property type="entry name" value="Ammonium transporter AmtB like domains"/>
    <property type="match status" value="1"/>
</dbReference>
<feature type="transmembrane region" description="Helical" evidence="8">
    <location>
        <begin position="56"/>
        <end position="80"/>
    </location>
</feature>
<feature type="transmembrane region" description="Helical" evidence="8">
    <location>
        <begin position="313"/>
        <end position="333"/>
    </location>
</feature>
<feature type="transmembrane region" description="Helical" evidence="8">
    <location>
        <begin position="251"/>
        <end position="268"/>
    </location>
</feature>
<evidence type="ECO:0000256" key="3">
    <source>
        <dbReference type="ARBA" id="ARBA00022448"/>
    </source>
</evidence>